<dbReference type="Proteomes" id="UP000789759">
    <property type="component" value="Unassembled WGS sequence"/>
</dbReference>
<dbReference type="AlphaFoldDB" id="A0A9N9FB00"/>
<sequence length="417" mass="47742">MENLEDQIIVNNDNTVFIPFGRVVESYILHYPLLKNTRLKSQSRLQTSQLINQEGTHLLSNIINANVLKISRIISCHADHQTIKGIKGKLLASFNGTNEEELNNEDLKSKGYILYYQQPDLLKPEDSLGHYYQLTISNKFWLQNGRKFEQYYFRIVGKYDLNIDHAPVLTMVVKNSSRHGTSLAFGLSNKKNNWTICLAVTAVKKNIPCTDPTCKHSWHYEDLPNAGHLPNNFNSQNPMTTNNYTERMNCSIESQIKLLHENLHSEETNKNVYEAGLVTLFNAQSIKQLSHQSINNGAPSKLSAKPYKSSYILHVVSDNINNEISSSEQKQRMMNIRKAKHGLKGKQKENDQLCFKKSKISAETFEQQPSTNLSQVVIPNIENHIIIETDQLAKDNSQEYIEKFNIACQHVLNIFKH</sequence>
<protein>
    <submittedName>
        <fullName evidence="1">15269_t:CDS:1</fullName>
    </submittedName>
</protein>
<comment type="caution">
    <text evidence="1">The sequence shown here is derived from an EMBL/GenBank/DDBJ whole genome shotgun (WGS) entry which is preliminary data.</text>
</comment>
<evidence type="ECO:0000313" key="2">
    <source>
        <dbReference type="Proteomes" id="UP000789759"/>
    </source>
</evidence>
<name>A0A9N9FB00_9GLOM</name>
<reference evidence="1" key="1">
    <citation type="submission" date="2021-06" db="EMBL/GenBank/DDBJ databases">
        <authorList>
            <person name="Kallberg Y."/>
            <person name="Tangrot J."/>
            <person name="Rosling A."/>
        </authorList>
    </citation>
    <scope>NUCLEOTIDE SEQUENCE</scope>
    <source>
        <strain evidence="1">FL966</strain>
    </source>
</reference>
<accession>A0A9N9FB00</accession>
<dbReference type="OrthoDB" id="2427296at2759"/>
<evidence type="ECO:0000313" key="1">
    <source>
        <dbReference type="EMBL" id="CAG8521385.1"/>
    </source>
</evidence>
<gene>
    <name evidence="1" type="ORF">CPELLU_LOCUS3402</name>
</gene>
<keyword evidence="2" id="KW-1185">Reference proteome</keyword>
<organism evidence="1 2">
    <name type="scientific">Cetraspora pellucida</name>
    <dbReference type="NCBI Taxonomy" id="1433469"/>
    <lineage>
        <taxon>Eukaryota</taxon>
        <taxon>Fungi</taxon>
        <taxon>Fungi incertae sedis</taxon>
        <taxon>Mucoromycota</taxon>
        <taxon>Glomeromycotina</taxon>
        <taxon>Glomeromycetes</taxon>
        <taxon>Diversisporales</taxon>
        <taxon>Gigasporaceae</taxon>
        <taxon>Cetraspora</taxon>
    </lineage>
</organism>
<dbReference type="EMBL" id="CAJVQA010001649">
    <property type="protein sequence ID" value="CAG8521385.1"/>
    <property type="molecule type" value="Genomic_DNA"/>
</dbReference>
<proteinExistence type="predicted"/>